<dbReference type="EC" id="4.2.-.-" evidence="4"/>
<dbReference type="CDD" id="cd00002">
    <property type="entry name" value="YbaK_deacylase"/>
    <property type="match status" value="1"/>
</dbReference>
<reference evidence="7" key="1">
    <citation type="journal article" date="2019" name="Int. J. Syst. Evol. Microbiol.">
        <title>The Global Catalogue of Microorganisms (GCM) 10K type strain sequencing project: providing services to taxonomists for standard genome sequencing and annotation.</title>
        <authorList>
            <consortium name="The Broad Institute Genomics Platform"/>
            <consortium name="The Broad Institute Genome Sequencing Center for Infectious Disease"/>
            <person name="Wu L."/>
            <person name="Ma J."/>
        </authorList>
    </citation>
    <scope>NUCLEOTIDE SEQUENCE [LARGE SCALE GENOMIC DNA]</scope>
    <source>
        <strain evidence="7">KCTC 52277</strain>
    </source>
</reference>
<name>A0ABV7GAF5_9GAMM</name>
<organism evidence="6 7">
    <name type="scientific">Shewanella submarina</name>
    <dbReference type="NCBI Taxonomy" id="2016376"/>
    <lineage>
        <taxon>Bacteria</taxon>
        <taxon>Pseudomonadati</taxon>
        <taxon>Pseudomonadota</taxon>
        <taxon>Gammaproteobacteria</taxon>
        <taxon>Alteromonadales</taxon>
        <taxon>Shewanellaceae</taxon>
        <taxon>Shewanella</taxon>
    </lineage>
</organism>
<protein>
    <recommendedName>
        <fullName evidence="4">Cys-tRNA(Pro)/Cys-tRNA(Cys) deacylase</fullName>
        <ecNumber evidence="4">4.2.-.-</ecNumber>
    </recommendedName>
</protein>
<evidence type="ECO:0000313" key="6">
    <source>
        <dbReference type="EMBL" id="MFC3137334.1"/>
    </source>
</evidence>
<evidence type="ECO:0000256" key="4">
    <source>
        <dbReference type="PIRNR" id="PIRNR006181"/>
    </source>
</evidence>
<keyword evidence="7" id="KW-1185">Reference proteome</keyword>
<dbReference type="PANTHER" id="PTHR30411">
    <property type="entry name" value="CYTOPLASMIC PROTEIN"/>
    <property type="match status" value="1"/>
</dbReference>
<dbReference type="SUPFAM" id="SSF55826">
    <property type="entry name" value="YbaK/ProRS associated domain"/>
    <property type="match status" value="1"/>
</dbReference>
<evidence type="ECO:0000259" key="5">
    <source>
        <dbReference type="Pfam" id="PF04073"/>
    </source>
</evidence>
<dbReference type="PANTHER" id="PTHR30411:SF0">
    <property type="entry name" value="CYS-TRNA(PRO)_CYS-TRNA(CYS) DEACYLASE YBAK"/>
    <property type="match status" value="1"/>
</dbReference>
<dbReference type="InterPro" id="IPR036754">
    <property type="entry name" value="YbaK/aa-tRNA-synt-asso_dom_sf"/>
</dbReference>
<evidence type="ECO:0000256" key="3">
    <source>
        <dbReference type="ARBA" id="ARBA00023239"/>
    </source>
</evidence>
<dbReference type="RefSeq" id="WP_248935364.1">
    <property type="nucleotide sequence ID" value="NZ_JAKILF010000002.1"/>
</dbReference>
<dbReference type="Proteomes" id="UP001595621">
    <property type="component" value="Unassembled WGS sequence"/>
</dbReference>
<evidence type="ECO:0000256" key="2">
    <source>
        <dbReference type="ARBA" id="ARBA00022917"/>
    </source>
</evidence>
<dbReference type="InterPro" id="IPR007214">
    <property type="entry name" value="YbaK/aa-tRNA-synth-assoc-dom"/>
</dbReference>
<comment type="caution">
    <text evidence="6">The sequence shown here is derived from an EMBL/GenBank/DDBJ whole genome shotgun (WGS) entry which is preliminary data.</text>
</comment>
<accession>A0ABV7GAF5</accession>
<evidence type="ECO:0000313" key="7">
    <source>
        <dbReference type="Proteomes" id="UP001595621"/>
    </source>
</evidence>
<dbReference type="Gene3D" id="3.90.960.10">
    <property type="entry name" value="YbaK/aminoacyl-tRNA synthetase-associated domain"/>
    <property type="match status" value="1"/>
</dbReference>
<dbReference type="InterPro" id="IPR004369">
    <property type="entry name" value="Prolyl-tRNA_editing_YbaK/EbsC"/>
</dbReference>
<dbReference type="EMBL" id="JBHRTD010000006">
    <property type="protein sequence ID" value="MFC3137334.1"/>
    <property type="molecule type" value="Genomic_DNA"/>
</dbReference>
<comment type="similarity">
    <text evidence="1 4">Belongs to the prolyl-tRNA editing family. YbaK/EbsC subfamily.</text>
</comment>
<keyword evidence="2 4" id="KW-0648">Protein biosynthesis</keyword>
<dbReference type="NCBIfam" id="TIGR00011">
    <property type="entry name" value="YbaK_EbsC"/>
    <property type="match status" value="1"/>
</dbReference>
<feature type="domain" description="YbaK/aminoacyl-tRNA synthetase-associated" evidence="5">
    <location>
        <begin position="31"/>
        <end position="145"/>
    </location>
</feature>
<gene>
    <name evidence="6" type="primary">ybaK</name>
    <name evidence="6" type="ORF">ACFOE0_03930</name>
</gene>
<keyword evidence="3 4" id="KW-0456">Lyase</keyword>
<sequence>MTPATVQAKKAKIQYELHEYHHDKEVHAFGDEVAQKLNADPAQVFKTLLVAESSNSAPVAVALVPVSHQLDLKALSKVLGLKKLTMAGVEPAQKSTGYLVGGISPLGQKKRLPTVIDDTATNFDFIYVSGGKRGLQLSLKAADLGKVLNAKFADLKHC</sequence>
<proteinExistence type="inferred from homology"/>
<evidence type="ECO:0000256" key="1">
    <source>
        <dbReference type="ARBA" id="ARBA00009798"/>
    </source>
</evidence>
<dbReference type="Pfam" id="PF04073">
    <property type="entry name" value="tRNA_edit"/>
    <property type="match status" value="1"/>
</dbReference>
<dbReference type="PIRSF" id="PIRSF006181">
    <property type="entry name" value="EbsC_YbaK"/>
    <property type="match status" value="1"/>
</dbReference>